<protein>
    <submittedName>
        <fullName evidence="2">Uncharacterized protein</fullName>
    </submittedName>
</protein>
<keyword evidence="1" id="KW-0472">Membrane</keyword>
<keyword evidence="3" id="KW-1185">Reference proteome</keyword>
<sequence>MMLLRRPAAVLSVTGLALVLAGIVLCLTSPPHDFALFAGAPFSPLDLLSGQQKAGLAVSGFGLLTLALGAGTALGLRLARRGP</sequence>
<accession>A0ABS9L4V1</accession>
<comment type="caution">
    <text evidence="2">The sequence shown here is derived from an EMBL/GenBank/DDBJ whole genome shotgun (WGS) entry which is preliminary data.</text>
</comment>
<dbReference type="RefSeq" id="WP_237819175.1">
    <property type="nucleotide sequence ID" value="NZ_JAKLTQ010000003.1"/>
</dbReference>
<reference evidence="2" key="1">
    <citation type="submission" date="2022-01" db="EMBL/GenBank/DDBJ databases">
        <authorList>
            <person name="Jo J.-H."/>
            <person name="Im W.-T."/>
        </authorList>
    </citation>
    <scope>NUCLEOTIDE SEQUENCE</scope>
    <source>
        <strain evidence="2">I2-34</strain>
    </source>
</reference>
<proteinExistence type="predicted"/>
<feature type="transmembrane region" description="Helical" evidence="1">
    <location>
        <begin position="54"/>
        <end position="76"/>
    </location>
</feature>
<keyword evidence="1" id="KW-0812">Transmembrane</keyword>
<dbReference type="EMBL" id="JAKLTQ010000003">
    <property type="protein sequence ID" value="MCG2621705.1"/>
    <property type="molecule type" value="Genomic_DNA"/>
</dbReference>
<evidence type="ECO:0000256" key="1">
    <source>
        <dbReference type="SAM" id="Phobius"/>
    </source>
</evidence>
<evidence type="ECO:0000313" key="3">
    <source>
        <dbReference type="Proteomes" id="UP001165368"/>
    </source>
</evidence>
<name>A0ABS9L4V1_9MICC</name>
<evidence type="ECO:0000313" key="2">
    <source>
        <dbReference type="EMBL" id="MCG2621705.1"/>
    </source>
</evidence>
<gene>
    <name evidence="2" type="ORF">LVY72_07215</name>
</gene>
<organism evidence="2 3">
    <name type="scientific">Arthrobacter hankyongi</name>
    <dbReference type="NCBI Taxonomy" id="2904801"/>
    <lineage>
        <taxon>Bacteria</taxon>
        <taxon>Bacillati</taxon>
        <taxon>Actinomycetota</taxon>
        <taxon>Actinomycetes</taxon>
        <taxon>Micrococcales</taxon>
        <taxon>Micrococcaceae</taxon>
        <taxon>Arthrobacter</taxon>
    </lineage>
</organism>
<keyword evidence="1" id="KW-1133">Transmembrane helix</keyword>
<dbReference type="Proteomes" id="UP001165368">
    <property type="component" value="Unassembled WGS sequence"/>
</dbReference>